<dbReference type="PANTHER" id="PTHR43398:SF1">
    <property type="entry name" value="DOLICHOL-PHOSPHATE MANNOSYLTRANSFERASE SUBUNIT 1"/>
    <property type="match status" value="1"/>
</dbReference>
<dbReference type="InterPro" id="IPR001173">
    <property type="entry name" value="Glyco_trans_2-like"/>
</dbReference>
<evidence type="ECO:0000256" key="8">
    <source>
        <dbReference type="SAM" id="Phobius"/>
    </source>
</evidence>
<dbReference type="Pfam" id="PF00535">
    <property type="entry name" value="Glycos_transf_2"/>
    <property type="match status" value="1"/>
</dbReference>
<evidence type="ECO:0000256" key="3">
    <source>
        <dbReference type="ARBA" id="ARBA00022676"/>
    </source>
</evidence>
<dbReference type="Pfam" id="PF04138">
    <property type="entry name" value="GtrA_DPMS_TM"/>
    <property type="match status" value="1"/>
</dbReference>
<dbReference type="InterPro" id="IPR039528">
    <property type="entry name" value="DPM1-like"/>
</dbReference>
<comment type="similarity">
    <text evidence="2">Belongs to the glycosyltransferase 2 family.</text>
</comment>
<reference evidence="11 12" key="1">
    <citation type="submission" date="2020-11" db="EMBL/GenBank/DDBJ databases">
        <title>Genomic insight of Alicyclobacillus mali FL 18 reveals a new arsenic-resistant strain, with potential in environmental biotechnology.</title>
        <authorList>
            <person name="Fiorentino G."/>
            <person name="Gallo G."/>
            <person name="Aulitto M."/>
        </authorList>
    </citation>
    <scope>NUCLEOTIDE SEQUENCE [LARGE SCALE GENOMIC DNA]</scope>
    <source>
        <strain evidence="11 12">FL 18</strain>
    </source>
</reference>
<feature type="transmembrane region" description="Helical" evidence="8">
    <location>
        <begin position="304"/>
        <end position="322"/>
    </location>
</feature>
<keyword evidence="12" id="KW-1185">Reference proteome</keyword>
<gene>
    <name evidence="11" type="ORF">IW967_13160</name>
</gene>
<keyword evidence="6 8" id="KW-1133">Transmembrane helix</keyword>
<organism evidence="11 12">
    <name type="scientific">Alicyclobacillus mali</name>
    <name type="common">ex Roth et al. 2021</name>
    <dbReference type="NCBI Taxonomy" id="1123961"/>
    <lineage>
        <taxon>Bacteria</taxon>
        <taxon>Bacillati</taxon>
        <taxon>Bacillota</taxon>
        <taxon>Bacilli</taxon>
        <taxon>Bacillales</taxon>
        <taxon>Alicyclobacillaceae</taxon>
        <taxon>Alicyclobacillus</taxon>
    </lineage>
</organism>
<keyword evidence="3" id="KW-0328">Glycosyltransferase</keyword>
<feature type="domain" description="GtrA/DPMS transmembrane" evidence="10">
    <location>
        <begin position="239"/>
        <end position="354"/>
    </location>
</feature>
<feature type="transmembrane region" description="Helical" evidence="8">
    <location>
        <begin position="328"/>
        <end position="347"/>
    </location>
</feature>
<evidence type="ECO:0000256" key="2">
    <source>
        <dbReference type="ARBA" id="ARBA00006739"/>
    </source>
</evidence>
<evidence type="ECO:0000259" key="10">
    <source>
        <dbReference type="Pfam" id="PF04138"/>
    </source>
</evidence>
<proteinExistence type="inferred from homology"/>
<evidence type="ECO:0000256" key="4">
    <source>
        <dbReference type="ARBA" id="ARBA00022679"/>
    </source>
</evidence>
<evidence type="ECO:0000259" key="9">
    <source>
        <dbReference type="Pfam" id="PF00535"/>
    </source>
</evidence>
<protein>
    <submittedName>
        <fullName evidence="11">Glycosyltransferase family 2 protein</fullName>
    </submittedName>
</protein>
<feature type="transmembrane region" description="Helical" evidence="8">
    <location>
        <begin position="236"/>
        <end position="260"/>
    </location>
</feature>
<name>A0ABS0F680_9BACL</name>
<accession>A0ABS0F680</accession>
<keyword evidence="4" id="KW-0808">Transferase</keyword>
<sequence>MDLSLVIPTYNERDNIHPLVERIHRALDPLGIAYEIWFVDDSSDDTVAVLRDLEARDPVVHVFHRELERGLASAVVRGFERAQGRYLVVMDADLQHPPELLPAIYQRLVDGIDVVIPSRFVEGGSDGGLGPLRKLISWTARVIGQLALHRLRRISDCTSGFFGLRRDVIEGADLNPIGWKILIEVLVKGRYRSVHEIAYEFVARDFGESKMSLREQWNYFRHLVRLVSQSPPDRRFFLFCLIGLSGVIVNEAVLILLLYGFHARDTVASVVASLVAMLNNYLWNDRVTWKSESSGRGWGWKLPMFVGISAVGIAITTLVMRACEGVGVPVPLGQAIGILVSTTWSYWMNSRVTWRNIERASRGDAIVVTRESVRDALVRAKSGA</sequence>
<dbReference type="CDD" id="cd06442">
    <property type="entry name" value="DPM1_like"/>
    <property type="match status" value="1"/>
</dbReference>
<evidence type="ECO:0000313" key="11">
    <source>
        <dbReference type="EMBL" id="MBF8378800.1"/>
    </source>
</evidence>
<dbReference type="EMBL" id="JADPKZ010000047">
    <property type="protein sequence ID" value="MBF8378800.1"/>
    <property type="molecule type" value="Genomic_DNA"/>
</dbReference>
<dbReference type="InterPro" id="IPR007267">
    <property type="entry name" value="GtrA_DPMS_TM"/>
</dbReference>
<comment type="caution">
    <text evidence="11">The sequence shown here is derived from an EMBL/GenBank/DDBJ whole genome shotgun (WGS) entry which is preliminary data.</text>
</comment>
<evidence type="ECO:0000256" key="7">
    <source>
        <dbReference type="ARBA" id="ARBA00023136"/>
    </source>
</evidence>
<dbReference type="PANTHER" id="PTHR43398">
    <property type="entry name" value="DOLICHOL-PHOSPHATE MANNOSYLTRANSFERASE SUBUNIT 1"/>
    <property type="match status" value="1"/>
</dbReference>
<evidence type="ECO:0000256" key="6">
    <source>
        <dbReference type="ARBA" id="ARBA00022989"/>
    </source>
</evidence>
<dbReference type="Gene3D" id="3.90.550.10">
    <property type="entry name" value="Spore Coat Polysaccharide Biosynthesis Protein SpsA, Chain A"/>
    <property type="match status" value="1"/>
</dbReference>
<dbReference type="Proteomes" id="UP000642910">
    <property type="component" value="Unassembled WGS sequence"/>
</dbReference>
<evidence type="ECO:0000256" key="1">
    <source>
        <dbReference type="ARBA" id="ARBA00004141"/>
    </source>
</evidence>
<feature type="domain" description="Glycosyltransferase 2-like" evidence="9">
    <location>
        <begin position="4"/>
        <end position="170"/>
    </location>
</feature>
<evidence type="ECO:0000313" key="12">
    <source>
        <dbReference type="Proteomes" id="UP000642910"/>
    </source>
</evidence>
<comment type="subcellular location">
    <subcellularLocation>
        <location evidence="1">Membrane</location>
        <topology evidence="1">Multi-pass membrane protein</topology>
    </subcellularLocation>
</comment>
<keyword evidence="5 8" id="KW-0812">Transmembrane</keyword>
<dbReference type="SUPFAM" id="SSF53448">
    <property type="entry name" value="Nucleotide-diphospho-sugar transferases"/>
    <property type="match status" value="1"/>
</dbReference>
<keyword evidence="7 8" id="KW-0472">Membrane</keyword>
<dbReference type="RefSeq" id="WP_195868125.1">
    <property type="nucleotide sequence ID" value="NZ_JADPKZ010000047.1"/>
</dbReference>
<dbReference type="InterPro" id="IPR029044">
    <property type="entry name" value="Nucleotide-diphossugar_trans"/>
</dbReference>
<evidence type="ECO:0000256" key="5">
    <source>
        <dbReference type="ARBA" id="ARBA00022692"/>
    </source>
</evidence>